<comment type="caution">
    <text evidence="3">The sequence shown here is derived from an EMBL/GenBank/DDBJ whole genome shotgun (WGS) entry which is preliminary data.</text>
</comment>
<accession>A0ABX1RCT0</accession>
<sequence>MPSKHGYAPCCDPRTRTTTAGCCHRCWFEGHLHVDGEDPTRSSGTLRIVATSIDTGVKDRDEHLRSNDYFFDMPTYPEITFTSTVVEHGGGDSYRVTGDLSIKGTTKPVTLDVEFTRAAHDPMGNDRIGFEIGCTVNRKDWGITWNASPEAGGVLVGDITLDVDVSAVKRSG</sequence>
<dbReference type="InterPro" id="IPR036761">
    <property type="entry name" value="TTHA0802/YceI-like_sf"/>
</dbReference>
<proteinExistence type="inferred from homology"/>
<dbReference type="PANTHER" id="PTHR34406">
    <property type="entry name" value="PROTEIN YCEI"/>
    <property type="match status" value="1"/>
</dbReference>
<comment type="similarity">
    <text evidence="1">Belongs to the UPF0312 family.</text>
</comment>
<gene>
    <name evidence="3" type="ORF">HF577_11520</name>
</gene>
<dbReference type="Gene3D" id="2.40.128.110">
    <property type="entry name" value="Lipid/polyisoprenoid-binding, YceI-like"/>
    <property type="match status" value="1"/>
</dbReference>
<dbReference type="RefSeq" id="WP_169395782.1">
    <property type="nucleotide sequence ID" value="NZ_BAAAJH010000032.1"/>
</dbReference>
<evidence type="ECO:0000256" key="1">
    <source>
        <dbReference type="ARBA" id="ARBA00008812"/>
    </source>
</evidence>
<organism evidence="3 4">
    <name type="scientific">Pseudonocardia xinjiangensis</name>
    <dbReference type="NCBI Taxonomy" id="75289"/>
    <lineage>
        <taxon>Bacteria</taxon>
        <taxon>Bacillati</taxon>
        <taxon>Actinomycetota</taxon>
        <taxon>Actinomycetes</taxon>
        <taxon>Pseudonocardiales</taxon>
        <taxon>Pseudonocardiaceae</taxon>
        <taxon>Pseudonocardia</taxon>
    </lineage>
</organism>
<keyword evidence="4" id="KW-1185">Reference proteome</keyword>
<dbReference type="Pfam" id="PF04264">
    <property type="entry name" value="YceI"/>
    <property type="match status" value="1"/>
</dbReference>
<dbReference type="InterPro" id="IPR007372">
    <property type="entry name" value="Lipid/polyisoprenoid-bd_YceI"/>
</dbReference>
<evidence type="ECO:0000259" key="2">
    <source>
        <dbReference type="SMART" id="SM00867"/>
    </source>
</evidence>
<dbReference type="Proteomes" id="UP001296706">
    <property type="component" value="Unassembled WGS sequence"/>
</dbReference>
<feature type="domain" description="Lipid/polyisoprenoid-binding YceI-like" evidence="2">
    <location>
        <begin position="12"/>
        <end position="168"/>
    </location>
</feature>
<evidence type="ECO:0000313" key="3">
    <source>
        <dbReference type="EMBL" id="NMH77709.1"/>
    </source>
</evidence>
<dbReference type="EMBL" id="JAAXKY010000028">
    <property type="protein sequence ID" value="NMH77709.1"/>
    <property type="molecule type" value="Genomic_DNA"/>
</dbReference>
<protein>
    <submittedName>
        <fullName evidence="3">YceI family protein</fullName>
    </submittedName>
</protein>
<dbReference type="SUPFAM" id="SSF101874">
    <property type="entry name" value="YceI-like"/>
    <property type="match status" value="1"/>
</dbReference>
<name>A0ABX1RCT0_9PSEU</name>
<dbReference type="SMART" id="SM00867">
    <property type="entry name" value="YceI"/>
    <property type="match status" value="1"/>
</dbReference>
<dbReference type="PANTHER" id="PTHR34406:SF1">
    <property type="entry name" value="PROTEIN YCEI"/>
    <property type="match status" value="1"/>
</dbReference>
<evidence type="ECO:0000313" key="4">
    <source>
        <dbReference type="Proteomes" id="UP001296706"/>
    </source>
</evidence>
<reference evidence="3 4" key="1">
    <citation type="submission" date="2020-04" db="EMBL/GenBank/DDBJ databases">
        <authorList>
            <person name="Klaysubun C."/>
            <person name="Duangmal K."/>
            <person name="Lipun K."/>
        </authorList>
    </citation>
    <scope>NUCLEOTIDE SEQUENCE [LARGE SCALE GENOMIC DNA]</scope>
    <source>
        <strain evidence="3 4">JCM 11839</strain>
    </source>
</reference>